<evidence type="ECO:0000313" key="3">
    <source>
        <dbReference type="EMBL" id="VDN31950.1"/>
    </source>
</evidence>
<keyword evidence="1" id="KW-1133">Transmembrane helix</keyword>
<evidence type="ECO:0000313" key="4">
    <source>
        <dbReference type="Proteomes" id="UP000271889"/>
    </source>
</evidence>
<feature type="transmembrane region" description="Helical" evidence="1">
    <location>
        <begin position="89"/>
        <end position="112"/>
    </location>
</feature>
<feature type="domain" description="Nose resistant-to-fluoxetine protein N-terminal" evidence="2">
    <location>
        <begin position="9"/>
        <end position="81"/>
    </location>
</feature>
<reference evidence="3 4" key="1">
    <citation type="submission" date="2018-11" db="EMBL/GenBank/DDBJ databases">
        <authorList>
            <consortium name="Pathogen Informatics"/>
        </authorList>
    </citation>
    <scope>NUCLEOTIDE SEQUENCE [LARGE SCALE GENOMIC DNA]</scope>
</reference>
<keyword evidence="4" id="KW-1185">Reference proteome</keyword>
<gene>
    <name evidence="3" type="ORF">CGOC_LOCUS11973</name>
</gene>
<accession>A0A3P7MY33</accession>
<keyword evidence="1" id="KW-0812">Transmembrane</keyword>
<organism evidence="3 4">
    <name type="scientific">Cylicostephanus goldi</name>
    <name type="common">Nematode worm</name>
    <dbReference type="NCBI Taxonomy" id="71465"/>
    <lineage>
        <taxon>Eukaryota</taxon>
        <taxon>Metazoa</taxon>
        <taxon>Ecdysozoa</taxon>
        <taxon>Nematoda</taxon>
        <taxon>Chromadorea</taxon>
        <taxon>Rhabditida</taxon>
        <taxon>Rhabditina</taxon>
        <taxon>Rhabditomorpha</taxon>
        <taxon>Strongyloidea</taxon>
        <taxon>Strongylidae</taxon>
        <taxon>Cylicostephanus</taxon>
    </lineage>
</organism>
<dbReference type="AlphaFoldDB" id="A0A3P7MY33"/>
<dbReference type="Proteomes" id="UP000271889">
    <property type="component" value="Unassembled WGS sequence"/>
</dbReference>
<dbReference type="Pfam" id="PF20146">
    <property type="entry name" value="NRF"/>
    <property type="match status" value="1"/>
</dbReference>
<protein>
    <recommendedName>
        <fullName evidence="2">Nose resistant-to-fluoxetine protein N-terminal domain-containing protein</fullName>
    </recommendedName>
</protein>
<keyword evidence="1" id="KW-0472">Membrane</keyword>
<name>A0A3P7MY33_CYLGO</name>
<proteinExistence type="predicted"/>
<evidence type="ECO:0000256" key="1">
    <source>
        <dbReference type="SAM" id="Phobius"/>
    </source>
</evidence>
<evidence type="ECO:0000259" key="2">
    <source>
        <dbReference type="Pfam" id="PF20146"/>
    </source>
</evidence>
<dbReference type="OrthoDB" id="207378at2759"/>
<sequence length="132" mass="14547">MPHTDFPELDAFGKLPAGLLDLTVVSPGSYRECIELVAPYDVHYCYATATAVKQDIPIVLDSTKLGGLAPITFTSSSCVPTDVKPTTAFWIFMGFMAFFVSWAALATAIDFITDVYDMNVDRESNCEDFRNN</sequence>
<dbReference type="InterPro" id="IPR006621">
    <property type="entry name" value="Nose-resist-to-fluoxetine_N"/>
</dbReference>
<dbReference type="EMBL" id="UYRV01119853">
    <property type="protein sequence ID" value="VDN31950.1"/>
    <property type="molecule type" value="Genomic_DNA"/>
</dbReference>